<dbReference type="AlphaFoldDB" id="A0A8T1SD09"/>
<evidence type="ECO:0000313" key="3">
    <source>
        <dbReference type="EMBL" id="KAG6926565.1"/>
    </source>
</evidence>
<feature type="domain" description="Up-regulator of cell proliferation-like" evidence="1">
    <location>
        <begin position="2"/>
        <end position="223"/>
    </location>
</feature>
<feature type="domain" description="VLIG-type G" evidence="2">
    <location>
        <begin position="251"/>
        <end position="331"/>
    </location>
</feature>
<name>A0A8T1SD09_CHESE</name>
<evidence type="ECO:0000259" key="2">
    <source>
        <dbReference type="Pfam" id="PF25683"/>
    </source>
</evidence>
<accession>A0A8T1SD09</accession>
<proteinExistence type="predicted"/>
<organism evidence="3 4">
    <name type="scientific">Chelydra serpentina</name>
    <name type="common">Snapping turtle</name>
    <name type="synonym">Testudo serpentina</name>
    <dbReference type="NCBI Taxonomy" id="8475"/>
    <lineage>
        <taxon>Eukaryota</taxon>
        <taxon>Metazoa</taxon>
        <taxon>Chordata</taxon>
        <taxon>Craniata</taxon>
        <taxon>Vertebrata</taxon>
        <taxon>Euteleostomi</taxon>
        <taxon>Archelosauria</taxon>
        <taxon>Testudinata</taxon>
        <taxon>Testudines</taxon>
        <taxon>Cryptodira</taxon>
        <taxon>Durocryptodira</taxon>
        <taxon>Americhelydia</taxon>
        <taxon>Chelydroidea</taxon>
        <taxon>Chelydridae</taxon>
        <taxon>Chelydra</taxon>
    </lineage>
</organism>
<protein>
    <submittedName>
        <fullName evidence="3">Upregulator of cell proliferation</fullName>
    </submittedName>
</protein>
<dbReference type="InterPro" id="IPR057365">
    <property type="entry name" value="URGCP"/>
</dbReference>
<dbReference type="Proteomes" id="UP000765507">
    <property type="component" value="Unassembled WGS sequence"/>
</dbReference>
<evidence type="ECO:0000313" key="4">
    <source>
        <dbReference type="Proteomes" id="UP000765507"/>
    </source>
</evidence>
<dbReference type="EMBL" id="JAHGAV010000310">
    <property type="protein sequence ID" value="KAG6926565.1"/>
    <property type="molecule type" value="Genomic_DNA"/>
</dbReference>
<dbReference type="PANTHER" id="PTHR14819:SF9">
    <property type="entry name" value="UP-REGULATOR OF CELL PROLIFERATION-LIKE"/>
    <property type="match status" value="1"/>
</dbReference>
<evidence type="ECO:0000259" key="1">
    <source>
        <dbReference type="Pfam" id="PF25496"/>
    </source>
</evidence>
<dbReference type="OrthoDB" id="10070673at2759"/>
<keyword evidence="4" id="KW-1185">Reference proteome</keyword>
<dbReference type="InterPro" id="IPR030383">
    <property type="entry name" value="G_VLIG_dom"/>
</dbReference>
<reference evidence="3 4" key="1">
    <citation type="journal article" date="2020" name="G3 (Bethesda)">
        <title>Draft Genome of the Common Snapping Turtle, Chelydra serpentina, a Model for Phenotypic Plasticity in Reptiles.</title>
        <authorList>
            <person name="Das D."/>
            <person name="Singh S.K."/>
            <person name="Bierstedt J."/>
            <person name="Erickson A."/>
            <person name="Galli G.L.J."/>
            <person name="Crossley D.A. 2nd"/>
            <person name="Rhen T."/>
        </authorList>
    </citation>
    <scope>NUCLEOTIDE SEQUENCE [LARGE SCALE GENOMIC DNA]</scope>
    <source>
        <strain evidence="3">KW</strain>
    </source>
</reference>
<dbReference type="Pfam" id="PF25496">
    <property type="entry name" value="URGCP"/>
    <property type="match status" value="1"/>
</dbReference>
<comment type="caution">
    <text evidence="3">The sequence shown here is derived from an EMBL/GenBank/DDBJ whole genome shotgun (WGS) entry which is preliminary data.</text>
</comment>
<sequence>MSMPTISFVRLGSCSFSKSKLLNEVLSPSQQHHDFFIHRDMESGNVPREIADGLVEISWYFPAGRENSDLFPVPVVVTNLRGDIESHWLQFSFVTQVSSAVFIVTENIGEREYALLSSLQGSDIKYYFILHCNNGKIKESLGFLNQLAPVLKLDKFHLLMRENTRSNAGFVSKLQSTIGSIRSSTSKIVNLEDLAVTARELGIQVDEDCEECQSARKCTEEITEEIKDVATYKRKTLRCQGDLWKRLVKVEKELCQMKWQGPTSIEDYKSELKEKLWGLCRRQNQCDLTEGMAKFIKGIGHLPSVEKHYFLKWMKFSLGHIARESLSQMQTE</sequence>
<dbReference type="InterPro" id="IPR052986">
    <property type="entry name" value="VLIG_GTPase"/>
</dbReference>
<dbReference type="Pfam" id="PF25683">
    <property type="entry name" value="URGCP_GTPase"/>
    <property type="match status" value="1"/>
</dbReference>
<gene>
    <name evidence="3" type="ORF">G0U57_011801</name>
</gene>
<dbReference type="PANTHER" id="PTHR14819">
    <property type="entry name" value="GTP-BINDING"/>
    <property type="match status" value="1"/>
</dbReference>